<organism evidence="3 4">
    <name type="scientific">Streptomyces toxytricini</name>
    <name type="common">Actinomyces toxytricini</name>
    <dbReference type="NCBI Taxonomy" id="67369"/>
    <lineage>
        <taxon>Bacteria</taxon>
        <taxon>Bacillati</taxon>
        <taxon>Actinomycetota</taxon>
        <taxon>Actinomycetes</taxon>
        <taxon>Kitasatosporales</taxon>
        <taxon>Streptomycetaceae</taxon>
        <taxon>Streptomyces</taxon>
    </lineage>
</organism>
<keyword evidence="4" id="KW-1185">Reference proteome</keyword>
<dbReference type="EMBL" id="JBIUYY010000004">
    <property type="protein sequence ID" value="MFJ2821851.1"/>
    <property type="molecule type" value="Genomic_DNA"/>
</dbReference>
<comment type="caution">
    <text evidence="3">The sequence shown here is derived from an EMBL/GenBank/DDBJ whole genome shotgun (WGS) entry which is preliminary data.</text>
</comment>
<dbReference type="InterPro" id="IPR041356">
    <property type="entry name" value="PGM1_C"/>
</dbReference>
<gene>
    <name evidence="3" type="ORF">ACIO7M_12110</name>
</gene>
<dbReference type="PROSITE" id="PS50975">
    <property type="entry name" value="ATP_GRASP"/>
    <property type="match status" value="1"/>
</dbReference>
<keyword evidence="1" id="KW-0067">ATP-binding</keyword>
<dbReference type="GO" id="GO:0016874">
    <property type="term" value="F:ligase activity"/>
    <property type="evidence" value="ECO:0007669"/>
    <property type="project" value="UniProtKB-KW"/>
</dbReference>
<name>A0ABW8EF32_STRT5</name>
<sequence>MATLIISNQRTEEMVGDLDSLTPEYRRYVGNQAQRMAWCLGEGDVLVLPTAPDEEFLRHVTGQLGIDRDAVRVLVPPPGRYGEGVLSRDRLCGEAFVGELREAVAAHGVDRVLPFHFDSSVAVLVRALGLDGVTAGFGFLDQSGGRLLNSKATFRAIAGGVGAPVPEGGVFTDQEDAARFLWERFLSRGLPAILKQDFHVAGFGNEIVSPVAGVDPLGAQRTVVAADREELEKYLTDRWPWLTDGGRGSVVIEHYVPESVPVYAELRVEEHGVEFTGHGEMRMKPVLNGLIVPAPSASADSVDFTGFLEAAARMCEPLHAMGYRGIVSVDAIVTPDRDILVNEFNCRTGGSTHIHRIGERVVGGDYFTDRVLVELRRCTFPPFAQTVRSLEEAGLGYDPATRTGVLITVDDDSPSGGFGEYCVVGETLAHAEELEERVARLFAGPGAEG</sequence>
<keyword evidence="3" id="KW-0436">Ligase</keyword>
<dbReference type="SUPFAM" id="SSF56059">
    <property type="entry name" value="Glutathione synthetase ATP-binding domain-like"/>
    <property type="match status" value="1"/>
</dbReference>
<evidence type="ECO:0000313" key="3">
    <source>
        <dbReference type="EMBL" id="MFJ2821851.1"/>
    </source>
</evidence>
<evidence type="ECO:0000256" key="1">
    <source>
        <dbReference type="PROSITE-ProRule" id="PRU00409"/>
    </source>
</evidence>
<protein>
    <submittedName>
        <fullName evidence="3">Peptide ligase PGM1-related protein</fullName>
    </submittedName>
</protein>
<dbReference type="Proteomes" id="UP001617351">
    <property type="component" value="Unassembled WGS sequence"/>
</dbReference>
<dbReference type="InterPro" id="IPR011761">
    <property type="entry name" value="ATP-grasp"/>
</dbReference>
<accession>A0ABW8EF32</accession>
<evidence type="ECO:0000313" key="4">
    <source>
        <dbReference type="Proteomes" id="UP001617351"/>
    </source>
</evidence>
<dbReference type="Gene3D" id="3.30.470.20">
    <property type="entry name" value="ATP-grasp fold, B domain"/>
    <property type="match status" value="1"/>
</dbReference>
<evidence type="ECO:0000259" key="2">
    <source>
        <dbReference type="PROSITE" id="PS50975"/>
    </source>
</evidence>
<dbReference type="InterPro" id="IPR040754">
    <property type="entry name" value="PreAtp-grasp"/>
</dbReference>
<feature type="domain" description="ATP-grasp" evidence="2">
    <location>
        <begin position="155"/>
        <end position="375"/>
    </location>
</feature>
<proteinExistence type="predicted"/>
<reference evidence="3 4" key="1">
    <citation type="submission" date="2024-10" db="EMBL/GenBank/DDBJ databases">
        <title>The Natural Products Discovery Center: Release of the First 8490 Sequenced Strains for Exploring Actinobacteria Biosynthetic Diversity.</title>
        <authorList>
            <person name="Kalkreuter E."/>
            <person name="Kautsar S.A."/>
            <person name="Yang D."/>
            <person name="Bader C.D."/>
            <person name="Teijaro C.N."/>
            <person name="Fluegel L."/>
            <person name="Davis C.M."/>
            <person name="Simpson J.R."/>
            <person name="Lauterbach L."/>
            <person name="Steele A.D."/>
            <person name="Gui C."/>
            <person name="Meng S."/>
            <person name="Li G."/>
            <person name="Viehrig K."/>
            <person name="Ye F."/>
            <person name="Su P."/>
            <person name="Kiefer A.F."/>
            <person name="Nichols A."/>
            <person name="Cepeda A.J."/>
            <person name="Yan W."/>
            <person name="Fan B."/>
            <person name="Jiang Y."/>
            <person name="Adhikari A."/>
            <person name="Zheng C.-J."/>
            <person name="Schuster L."/>
            <person name="Cowan T.M."/>
            <person name="Smanski M.J."/>
            <person name="Chevrette M.G."/>
            <person name="De Carvalho L.P.S."/>
            <person name="Shen B."/>
        </authorList>
    </citation>
    <scope>NUCLEOTIDE SEQUENCE [LARGE SCALE GENOMIC DNA]</scope>
    <source>
        <strain evidence="3 4">NPDC087220</strain>
    </source>
</reference>
<keyword evidence="1" id="KW-0547">Nucleotide-binding</keyword>
<dbReference type="RefSeq" id="WP_402380063.1">
    <property type="nucleotide sequence ID" value="NZ_JBIUYY010000004.1"/>
</dbReference>
<dbReference type="Pfam" id="PF18604">
    <property type="entry name" value="PreAtp-grasp"/>
    <property type="match status" value="1"/>
</dbReference>
<dbReference type="Pfam" id="PF18105">
    <property type="entry name" value="PGM1_C"/>
    <property type="match status" value="1"/>
</dbReference>